<organism evidence="4 5">
    <name type="scientific">Legionella fallonii LLAP-10</name>
    <dbReference type="NCBI Taxonomy" id="1212491"/>
    <lineage>
        <taxon>Bacteria</taxon>
        <taxon>Pseudomonadati</taxon>
        <taxon>Pseudomonadota</taxon>
        <taxon>Gammaproteobacteria</taxon>
        <taxon>Legionellales</taxon>
        <taxon>Legionellaceae</taxon>
        <taxon>Legionella</taxon>
    </lineage>
</organism>
<dbReference type="CDD" id="cd00293">
    <property type="entry name" value="USP-like"/>
    <property type="match status" value="1"/>
</dbReference>
<dbReference type="EMBL" id="LN614827">
    <property type="protein sequence ID" value="CEG59008.1"/>
    <property type="molecule type" value="Genomic_DNA"/>
</dbReference>
<dbReference type="PRINTS" id="PR01438">
    <property type="entry name" value="UNVRSLSTRESS"/>
</dbReference>
<sequence>MNYKNILVALDDSEITDLVLQEVLKFKEHQNSNIRLIHIIDATLIYHGGPGFDYLTVINACLKEGQKLLDRAKETICHHMKINVDQKVVELKPFQGRIAEAIVKEAQEWPADLLVMGTHGRRGFSHLLLGSVAENTIRLATMPMLLVPAHLAK</sequence>
<keyword evidence="5" id="KW-1185">Reference proteome</keyword>
<proteinExistence type="inferred from homology"/>
<evidence type="ECO:0000313" key="4">
    <source>
        <dbReference type="EMBL" id="CEG59008.1"/>
    </source>
</evidence>
<keyword evidence="2" id="KW-0963">Cytoplasm</keyword>
<dbReference type="PANTHER" id="PTHR46268">
    <property type="entry name" value="STRESS RESPONSE PROTEIN NHAX"/>
    <property type="match status" value="1"/>
</dbReference>
<dbReference type="RefSeq" id="WP_045097212.1">
    <property type="nucleotide sequence ID" value="NZ_LN614827.1"/>
</dbReference>
<protein>
    <recommendedName>
        <fullName evidence="2">Universal stress protein</fullName>
    </recommendedName>
</protein>
<dbReference type="InterPro" id="IPR014729">
    <property type="entry name" value="Rossmann-like_a/b/a_fold"/>
</dbReference>
<dbReference type="AlphaFoldDB" id="A0A098G961"/>
<evidence type="ECO:0000256" key="1">
    <source>
        <dbReference type="ARBA" id="ARBA00008791"/>
    </source>
</evidence>
<evidence type="ECO:0000259" key="3">
    <source>
        <dbReference type="Pfam" id="PF00582"/>
    </source>
</evidence>
<dbReference type="InterPro" id="IPR006016">
    <property type="entry name" value="UspA"/>
</dbReference>
<comment type="subcellular location">
    <subcellularLocation>
        <location evidence="2">Cytoplasm</location>
    </subcellularLocation>
</comment>
<dbReference type="OrthoDB" id="9792500at2"/>
<dbReference type="PANTHER" id="PTHR46268:SF15">
    <property type="entry name" value="UNIVERSAL STRESS PROTEIN HP_0031"/>
    <property type="match status" value="1"/>
</dbReference>
<reference evidence="5" key="1">
    <citation type="submission" date="2014-09" db="EMBL/GenBank/DDBJ databases">
        <authorList>
            <person name="Gomez-Valero L."/>
        </authorList>
    </citation>
    <scope>NUCLEOTIDE SEQUENCE [LARGE SCALE GENOMIC DNA]</scope>
    <source>
        <strain evidence="5">ATCC700992</strain>
    </source>
</reference>
<comment type="similarity">
    <text evidence="1 2">Belongs to the universal stress protein A family.</text>
</comment>
<gene>
    <name evidence="4" type="ORF">LFA_3683</name>
</gene>
<dbReference type="Proteomes" id="UP000032430">
    <property type="component" value="Chromosome I"/>
</dbReference>
<feature type="domain" description="UspA" evidence="3">
    <location>
        <begin position="3"/>
        <end position="148"/>
    </location>
</feature>
<accession>A0A098G961</accession>
<evidence type="ECO:0000313" key="5">
    <source>
        <dbReference type="Proteomes" id="UP000032430"/>
    </source>
</evidence>
<dbReference type="HOGENOM" id="CLU_049301_11_0_6"/>
<evidence type="ECO:0000256" key="2">
    <source>
        <dbReference type="PIRNR" id="PIRNR006276"/>
    </source>
</evidence>
<dbReference type="STRING" id="1212491.LFA_3683"/>
<dbReference type="GO" id="GO:0005737">
    <property type="term" value="C:cytoplasm"/>
    <property type="evidence" value="ECO:0007669"/>
    <property type="project" value="UniProtKB-SubCell"/>
</dbReference>
<dbReference type="Gene3D" id="3.40.50.620">
    <property type="entry name" value="HUPs"/>
    <property type="match status" value="1"/>
</dbReference>
<name>A0A098G961_9GAMM</name>
<dbReference type="SUPFAM" id="SSF52402">
    <property type="entry name" value="Adenine nucleotide alpha hydrolases-like"/>
    <property type="match status" value="1"/>
</dbReference>
<dbReference type="PIRSF" id="PIRSF006276">
    <property type="entry name" value="UspA"/>
    <property type="match status" value="1"/>
</dbReference>
<dbReference type="KEGG" id="lfa:LFA_3683"/>
<dbReference type="InterPro" id="IPR006015">
    <property type="entry name" value="Universal_stress_UspA"/>
</dbReference>
<dbReference type="Pfam" id="PF00582">
    <property type="entry name" value="Usp"/>
    <property type="match status" value="1"/>
</dbReference>